<dbReference type="EMBL" id="JU980283">
    <property type="protein sequence ID" value="AFJ69346.1"/>
    <property type="molecule type" value="mRNA"/>
</dbReference>
<name>I2CR13_NANGC</name>
<accession>I2CR13</accession>
<dbReference type="GO" id="GO:0020037">
    <property type="term" value="F:heme binding"/>
    <property type="evidence" value="ECO:0007669"/>
    <property type="project" value="InterPro"/>
</dbReference>
<evidence type="ECO:0000256" key="7">
    <source>
        <dbReference type="ARBA" id="ARBA00023004"/>
    </source>
</evidence>
<keyword evidence="8" id="KW-0472">Membrane</keyword>
<dbReference type="InterPro" id="IPR036396">
    <property type="entry name" value="Cyt_P450_sf"/>
</dbReference>
<dbReference type="PRINTS" id="PR00463">
    <property type="entry name" value="EP450I"/>
</dbReference>
<organism evidence="11">
    <name type="scientific">Nannochloropsis gaditana (strain CCMP526)</name>
    <name type="common">Green microalga</name>
    <name type="synonym">Microchloropsis gaditana</name>
    <dbReference type="NCBI Taxonomy" id="1093141"/>
    <lineage>
        <taxon>Eukaryota</taxon>
        <taxon>Sar</taxon>
        <taxon>Stramenopiles</taxon>
        <taxon>Ochrophyta</taxon>
        <taxon>Eustigmatophyceae</taxon>
        <taxon>Eustigmatales</taxon>
        <taxon>Monodopsidaceae</taxon>
        <taxon>Nannochloropsis</taxon>
    </lineage>
</organism>
<dbReference type="AlphaFoldDB" id="I2CR13"/>
<dbReference type="PANTHER" id="PTHR24282:SF248">
    <property type="entry name" value="CYTOCHROME P450 CYP13A1-RELATED"/>
    <property type="match status" value="1"/>
</dbReference>
<evidence type="ECO:0000256" key="8">
    <source>
        <dbReference type="ARBA" id="ARBA00023136"/>
    </source>
</evidence>
<dbReference type="GO" id="GO:0005506">
    <property type="term" value="F:iron ion binding"/>
    <property type="evidence" value="ECO:0007669"/>
    <property type="project" value="InterPro"/>
</dbReference>
<evidence type="ECO:0000256" key="2">
    <source>
        <dbReference type="ARBA" id="ARBA00022617"/>
    </source>
</evidence>
<dbReference type="InterPro" id="IPR017972">
    <property type="entry name" value="Cyt_P450_CS"/>
</dbReference>
<evidence type="ECO:0000256" key="4">
    <source>
        <dbReference type="ARBA" id="ARBA00022723"/>
    </source>
</evidence>
<dbReference type="InterPro" id="IPR001128">
    <property type="entry name" value="Cyt_P450"/>
</dbReference>
<keyword evidence="3" id="KW-0812">Transmembrane</keyword>
<sequence length="100" mass="10815">MHQDPALWGEDVKAFRPSRWTENGRALQNQLPKGAYVPFGVGARSCLGMRLAQAEALIVLTILLKSLTFQVTDGHPLKVKYLGAADFVGGVHVSVGGMRP</sequence>
<dbReference type="Pfam" id="PF00067">
    <property type="entry name" value="p450"/>
    <property type="match status" value="1"/>
</dbReference>
<keyword evidence="10" id="KW-0503">Monooxygenase</keyword>
<feature type="binding site" description="axial binding residue" evidence="9">
    <location>
        <position position="46"/>
    </location>
    <ligand>
        <name>heme</name>
        <dbReference type="ChEBI" id="CHEBI:30413"/>
    </ligand>
    <ligandPart>
        <name>Fe</name>
        <dbReference type="ChEBI" id="CHEBI:18248"/>
    </ligandPart>
</feature>
<evidence type="ECO:0000256" key="5">
    <source>
        <dbReference type="ARBA" id="ARBA00022989"/>
    </source>
</evidence>
<dbReference type="GO" id="GO:0016705">
    <property type="term" value="F:oxidoreductase activity, acting on paired donors, with incorporation or reduction of molecular oxygen"/>
    <property type="evidence" value="ECO:0007669"/>
    <property type="project" value="InterPro"/>
</dbReference>
<comment type="subcellular location">
    <subcellularLocation>
        <location evidence="1">Membrane</location>
    </subcellularLocation>
</comment>
<evidence type="ECO:0000256" key="1">
    <source>
        <dbReference type="ARBA" id="ARBA00004370"/>
    </source>
</evidence>
<evidence type="ECO:0000256" key="10">
    <source>
        <dbReference type="RuleBase" id="RU000461"/>
    </source>
</evidence>
<gene>
    <name evidence="11" type="ORF">NGATSA_3014300</name>
</gene>
<reference evidence="11" key="2">
    <citation type="journal article" date="2012" name="Nat. Commun.">
        <title>Draft genome sequence and genetic transformation of the oleaginous alga Nannochloropis gaditana.</title>
        <authorList>
            <person name="Radakovits R."/>
            <person name="Jinkerson R.E."/>
            <person name="Fuerstenberg S.I."/>
            <person name="Tae H."/>
            <person name="Settlage R.E."/>
            <person name="Boore J.L."/>
            <person name="Posewitz M.C."/>
        </authorList>
    </citation>
    <scope>NUCLEOTIDE SEQUENCE</scope>
    <source>
        <strain evidence="11">CCMP526</strain>
    </source>
</reference>
<dbReference type="PROSITE" id="PS00086">
    <property type="entry name" value="CYTOCHROME_P450"/>
    <property type="match status" value="1"/>
</dbReference>
<dbReference type="InterPro" id="IPR050665">
    <property type="entry name" value="Cytochrome_P450_Monooxygen"/>
</dbReference>
<protein>
    <submittedName>
        <fullName evidence="11">Cytochrome p450</fullName>
    </submittedName>
</protein>
<dbReference type="GO" id="GO:0004497">
    <property type="term" value="F:monooxygenase activity"/>
    <property type="evidence" value="ECO:0007669"/>
    <property type="project" value="UniProtKB-KW"/>
</dbReference>
<evidence type="ECO:0000256" key="6">
    <source>
        <dbReference type="ARBA" id="ARBA00023002"/>
    </source>
</evidence>
<evidence type="ECO:0000256" key="3">
    <source>
        <dbReference type="ARBA" id="ARBA00022692"/>
    </source>
</evidence>
<dbReference type="SUPFAM" id="SSF48264">
    <property type="entry name" value="Cytochrome P450"/>
    <property type="match status" value="1"/>
</dbReference>
<reference evidence="11" key="1">
    <citation type="journal article" date="2012" name="Bioengineered">
        <title>Additional insights into the genome of the oleaginous model alga Nannochloropsis gaditana.</title>
        <authorList>
            <person name="Jinkerson R.E."/>
            <person name="Radakovits R."/>
            <person name="Posewitz M.C."/>
        </authorList>
    </citation>
    <scope>NUCLEOTIDE SEQUENCE</scope>
    <source>
        <strain evidence="11">CCMP526</strain>
    </source>
</reference>
<proteinExistence type="evidence at transcript level"/>
<dbReference type="Gene3D" id="1.10.630.10">
    <property type="entry name" value="Cytochrome P450"/>
    <property type="match status" value="1"/>
</dbReference>
<keyword evidence="5" id="KW-1133">Transmembrane helix</keyword>
<keyword evidence="2 9" id="KW-0349">Heme</keyword>
<dbReference type="InterPro" id="IPR002401">
    <property type="entry name" value="Cyt_P450_E_grp-I"/>
</dbReference>
<evidence type="ECO:0000256" key="9">
    <source>
        <dbReference type="PIRSR" id="PIRSR602401-1"/>
    </source>
</evidence>
<keyword evidence="4 9" id="KW-0479">Metal-binding</keyword>
<keyword evidence="6 10" id="KW-0560">Oxidoreductase</keyword>
<evidence type="ECO:0000313" key="11">
    <source>
        <dbReference type="EMBL" id="AFJ69346.1"/>
    </source>
</evidence>
<dbReference type="GO" id="GO:0016020">
    <property type="term" value="C:membrane"/>
    <property type="evidence" value="ECO:0007669"/>
    <property type="project" value="UniProtKB-SubCell"/>
</dbReference>
<comment type="cofactor">
    <cofactor evidence="9">
        <name>heme</name>
        <dbReference type="ChEBI" id="CHEBI:30413"/>
    </cofactor>
</comment>
<keyword evidence="7 9" id="KW-0408">Iron</keyword>
<comment type="similarity">
    <text evidence="10">Belongs to the cytochrome P450 family.</text>
</comment>
<dbReference type="PANTHER" id="PTHR24282">
    <property type="entry name" value="CYTOCHROME P450 FAMILY MEMBER"/>
    <property type="match status" value="1"/>
</dbReference>